<dbReference type="PANTHER" id="PTHR46176:SF1">
    <property type="entry name" value="LD21662P"/>
    <property type="match status" value="1"/>
</dbReference>
<gene>
    <name evidence="3" type="ORF">GPUH_LOCUS13465</name>
</gene>
<proteinExistence type="inferred from homology"/>
<dbReference type="Proteomes" id="UP000271098">
    <property type="component" value="Unassembled WGS sequence"/>
</dbReference>
<evidence type="ECO:0000256" key="2">
    <source>
        <dbReference type="ARBA" id="ARBA00023054"/>
    </source>
</evidence>
<reference evidence="3 4" key="2">
    <citation type="submission" date="2018-11" db="EMBL/GenBank/DDBJ databases">
        <authorList>
            <consortium name="Pathogen Informatics"/>
        </authorList>
    </citation>
    <scope>NUCLEOTIDE SEQUENCE [LARGE SCALE GENOMIC DNA]</scope>
</reference>
<evidence type="ECO:0000256" key="1">
    <source>
        <dbReference type="ARBA" id="ARBA00009097"/>
    </source>
</evidence>
<dbReference type="AlphaFoldDB" id="A0A183DXM3"/>
<dbReference type="WBParaSite" id="GPUH_0001347901-mRNA-1">
    <property type="protein sequence ID" value="GPUH_0001347901-mRNA-1"/>
    <property type="gene ID" value="GPUH_0001347901"/>
</dbReference>
<comment type="similarity">
    <text evidence="1">Belongs to the FAM76 family.</text>
</comment>
<dbReference type="Pfam" id="PF16046">
    <property type="entry name" value="FAM76"/>
    <property type="match status" value="1"/>
</dbReference>
<protein>
    <submittedName>
        <fullName evidence="5">Coiled-coil domain-containing protein 39</fullName>
    </submittedName>
</protein>
<evidence type="ECO:0000313" key="4">
    <source>
        <dbReference type="Proteomes" id="UP000271098"/>
    </source>
</evidence>
<name>A0A183DXM3_9BILA</name>
<accession>A0A183DXM3</accession>
<evidence type="ECO:0000313" key="5">
    <source>
        <dbReference type="WBParaSite" id="GPUH_0001347901-mRNA-1"/>
    </source>
</evidence>
<dbReference type="PANTHER" id="PTHR46176">
    <property type="entry name" value="LD21662P"/>
    <property type="match status" value="1"/>
</dbReference>
<dbReference type="InterPro" id="IPR032017">
    <property type="entry name" value="FAM76"/>
</dbReference>
<organism evidence="5">
    <name type="scientific">Gongylonema pulchrum</name>
    <dbReference type="NCBI Taxonomy" id="637853"/>
    <lineage>
        <taxon>Eukaryota</taxon>
        <taxon>Metazoa</taxon>
        <taxon>Ecdysozoa</taxon>
        <taxon>Nematoda</taxon>
        <taxon>Chromadorea</taxon>
        <taxon>Rhabditida</taxon>
        <taxon>Spirurina</taxon>
        <taxon>Spiruromorpha</taxon>
        <taxon>Spiruroidea</taxon>
        <taxon>Gongylonematidae</taxon>
        <taxon>Gongylonema</taxon>
    </lineage>
</organism>
<evidence type="ECO:0000313" key="3">
    <source>
        <dbReference type="EMBL" id="VDN22350.1"/>
    </source>
</evidence>
<keyword evidence="2" id="KW-0175">Coiled coil</keyword>
<reference evidence="5" key="1">
    <citation type="submission" date="2016-06" db="UniProtKB">
        <authorList>
            <consortium name="WormBaseParasite"/>
        </authorList>
    </citation>
    <scope>IDENTIFICATION</scope>
</reference>
<dbReference type="EMBL" id="UYRT01080248">
    <property type="protein sequence ID" value="VDN22350.1"/>
    <property type="molecule type" value="Genomic_DNA"/>
</dbReference>
<keyword evidence="4" id="KW-1185">Reference proteome</keyword>
<dbReference type="OrthoDB" id="3689at2759"/>
<sequence>MTETTFENTHSEHIFVIQQFKDEILELQKKCSEKDKTIFERDKKIAELNSEIIVQEQRGKLKMTMIQKEHNESIQSLHDQIRALNKQVPQSCRFMSVEVNGIKAKSVWSVS</sequence>
<dbReference type="GO" id="GO:0016607">
    <property type="term" value="C:nuclear speck"/>
    <property type="evidence" value="ECO:0007669"/>
    <property type="project" value="TreeGrafter"/>
</dbReference>